<name>C8PRV4_9SPIR</name>
<dbReference type="RefSeq" id="WP_006189321.1">
    <property type="nucleotide sequence ID" value="NZ_ACYH01000048.1"/>
</dbReference>
<accession>C8PRV4</accession>
<gene>
    <name evidence="1" type="ORF">TREVI0001_0739</name>
</gene>
<organism evidence="1 2">
    <name type="scientific">Treponema vincentii ATCC 35580</name>
    <dbReference type="NCBI Taxonomy" id="596324"/>
    <lineage>
        <taxon>Bacteria</taxon>
        <taxon>Pseudomonadati</taxon>
        <taxon>Spirochaetota</taxon>
        <taxon>Spirochaetia</taxon>
        <taxon>Spirochaetales</taxon>
        <taxon>Treponemataceae</taxon>
        <taxon>Treponema</taxon>
    </lineage>
</organism>
<sequence length="568" mass="65693">MNPQVSTFDKLVNSLSTEEAQTMLANIAENMKMSEELQTDSKTEPLLIDAQVKKDIKINDEPFFIRLWLHLKSFFKSLPVETVYEEELIRRLGKDLQHNYKQYINIKANTFTKDFYELLRELRKTQLFFTSLLSAYDVDKGNFYLLVSSFVAPDVYLKLMHNTDPFNCVPTAQANANLRSELLKKIDESFSLMTTEYKTGMYQAANAIEWMRHFCELSIDKAVLRFTVNPSIEPSCSVYLLAAEIGSLASVLTTIKPIPDVVLQALFLLSKQDKFNDKAVNMNEESVEFVSQASHALEAIKQFAVKIPILELARYTLKSIHWEPQRLEEGEDWFQLFKVAWKKRFNERWQLWSAEQKRAQLTRKMLDLLKIDKLEPLLYRPWEDLWLVLRFKREFSFSFLATFFSTLYVSFVQPVLKILLMEGNFYRRENLAEYTSAFTVLEKQQSCISTFESRLSPEGEIGAAFIQLKEKTMASLKSKNSLEALMKNIETEAKQIITSSQNAFKTLIALLNGFIDGNKNSVYAPLVNWSIIQGNDNVDFRMRVEGVKNFLQEVTSILTDADKIEGDV</sequence>
<dbReference type="Pfam" id="PF17239">
    <property type="entry name" value="DUF5312"/>
    <property type="match status" value="1"/>
</dbReference>
<comment type="caution">
    <text evidence="1">The sequence shown here is derived from an EMBL/GenBank/DDBJ whole genome shotgun (WGS) entry which is preliminary data.</text>
</comment>
<dbReference type="AlphaFoldDB" id="C8PRV4"/>
<protein>
    <submittedName>
        <fullName evidence="1">Uncharacterized protein</fullName>
    </submittedName>
</protein>
<evidence type="ECO:0000313" key="2">
    <source>
        <dbReference type="Proteomes" id="UP000004509"/>
    </source>
</evidence>
<reference evidence="1 2" key="1">
    <citation type="submission" date="2009-07" db="EMBL/GenBank/DDBJ databases">
        <authorList>
            <person name="Madupu R."/>
            <person name="Sebastian Y."/>
            <person name="Durkin A.S."/>
            <person name="Torralba M."/>
            <person name="Methe B."/>
            <person name="Sutton G.G."/>
            <person name="Strausberg R.L."/>
            <person name="Nelson K.E."/>
        </authorList>
    </citation>
    <scope>NUCLEOTIDE SEQUENCE [LARGE SCALE GENOMIC DNA]</scope>
    <source>
        <strain evidence="1 2">ATCC 35580</strain>
    </source>
</reference>
<dbReference type="eggNOG" id="ENOG5033U21">
    <property type="taxonomic scope" value="Bacteria"/>
</dbReference>
<dbReference type="OrthoDB" id="363294at2"/>
<dbReference type="Proteomes" id="UP000004509">
    <property type="component" value="Unassembled WGS sequence"/>
</dbReference>
<proteinExistence type="predicted"/>
<evidence type="ECO:0000313" key="1">
    <source>
        <dbReference type="EMBL" id="EEV19871.1"/>
    </source>
</evidence>
<dbReference type="InterPro" id="IPR035196">
    <property type="entry name" value="DUF5312"/>
</dbReference>
<dbReference type="EMBL" id="ACYH01000048">
    <property type="protein sequence ID" value="EEV19871.1"/>
    <property type="molecule type" value="Genomic_DNA"/>
</dbReference>